<dbReference type="InterPro" id="IPR027417">
    <property type="entry name" value="P-loop_NTPase"/>
</dbReference>
<dbReference type="Proteomes" id="UP000312512">
    <property type="component" value="Unassembled WGS sequence"/>
</dbReference>
<dbReference type="InterPro" id="IPR050349">
    <property type="entry name" value="WD_LIS1/nudF_dynein_reg"/>
</dbReference>
<dbReference type="Pfam" id="PF20703">
    <property type="entry name" value="nSTAND1"/>
    <property type="match status" value="1"/>
</dbReference>
<dbReference type="PANTHER" id="PTHR44129">
    <property type="entry name" value="WD REPEAT-CONTAINING PROTEIN POP1"/>
    <property type="match status" value="1"/>
</dbReference>
<dbReference type="PROSITE" id="PS50082">
    <property type="entry name" value="WD_REPEATS_2"/>
    <property type="match status" value="14"/>
</dbReference>
<dbReference type="InterPro" id="IPR010982">
    <property type="entry name" value="Lambda_DNA-bd_dom_sf"/>
</dbReference>
<dbReference type="Gene3D" id="1.10.260.40">
    <property type="entry name" value="lambda repressor-like DNA-binding domains"/>
    <property type="match status" value="1"/>
</dbReference>
<dbReference type="SUPFAM" id="SSF50998">
    <property type="entry name" value="Quinoprotein alcohol dehydrogenase-like"/>
    <property type="match status" value="1"/>
</dbReference>
<reference evidence="3 4" key="1">
    <citation type="submission" date="2019-10" db="EMBL/GenBank/DDBJ databases">
        <title>Nonomuraea sp. nov., isolated from Phyllanthus amarus.</title>
        <authorList>
            <person name="Klykleung N."/>
            <person name="Tanasupawat S."/>
        </authorList>
    </citation>
    <scope>NUCLEOTIDE SEQUENCE [LARGE SCALE GENOMIC DNA]</scope>
    <source>
        <strain evidence="3 4">PA1-10</strain>
    </source>
</reference>
<dbReference type="PROSITE" id="PS00678">
    <property type="entry name" value="WD_REPEATS_1"/>
    <property type="match status" value="10"/>
</dbReference>
<dbReference type="PROSITE" id="PS50294">
    <property type="entry name" value="WD_REPEATS_REGION"/>
    <property type="match status" value="13"/>
</dbReference>
<sequence>MTLPRHQVRSWVLVYGPAIVRCHAVDTEQQLLNNEAGSRITTGVEVPRRERPLDPGDDALLQFAADLRRLREKAGSPSYRELAQRAHYSAGTLSEAAGGRKPPSLAVTLAYVEACGADPEKWQERWISLAAEINRPEPRETSEERPPYVGLASFGPGDADRFFGRERLLEKLRASLTEHRFLAVLGASGSGKSSLLRAGLTPAAQALLLTPGAHPFRECAVRLAARLGVPAGALLADLTAGRRNLGLAVRQVVAKEDRTGDLVLIVDQFEEVFTLCPDPGEPAAFIDALVSAAREPGSRTRVVLGVRTDFYTHCARHPDLAEVLQQAQILVGPMTTEELRQAITRPAVETGHRVEGALVSRLVAEAKGQAGVLPLVSHALLETWRRRRGNTLTLAGYESTGGIEHAIARTSEALYNGLSEERQAVARQLFLRLTALGEGTEDTKGRVGRDELADDEGLLGELAAARLVTLDGDTVEIAHEALIRSWPRLRDWLTEDRDGLRLHRQITEAAEAWEAEGRDEGALYRGTRLAVARDWVAARNPLLSAREKEFVEAGIAAEAREQAAARRQARRLRDLVALLAVLLVIATATTVNAVGSGRMAAGQRDIARSQKVAADAAEVRAANPALGAQLALAAYRLSPTADARGSLQRTFATPYATRLTGHTDRVNAVAVSADGNLLATAGRDGTARLWRITDRHRPEPLAVLAGHRENVNAAAFSPDGRRLATAGWDHTARLWDVTDPRRPSLLAVLPHGDDVNAVAFSPDGRTLASASTDKTVRLWNVSGRHAAGPVPLATLTGHTEAVVSVAFSPDGRTLATGAFDRTAALWDVTDPARPGPPRLLTGHTDAVAWVAFSPDGRLLVTASNDRTTRLWDLADGTNVVIKGHRDVVRSVAFSPDGHLLATAGLDDTVRLTDVTDPSRPLYVTTFTGHTGNAVSVAFTPDGRTLATGSDDYTARLWDLPGPALTVPTSAVYWIAFSPDRRTLAAVGEDHAVRMWDVADPARPRLRAVLNGHGDEIWGTAFDPDGGLLATASNDRTVRLWDVAAGRPLATLTGHTANVNAVAFGPAGLHILASAGLDRTVRLTDVSDPRRPRLLAGFTAGLDGVNTVAFSPDGRTLATAGWDRLARLWDVADPRHPAQLAALPGHTDGINSLAYSPDGRTLATAGYDDTARLWDVTDLRRPVPLVTITRHTDNVNMVAFSPDGRTLATAGSDGVTRLWDLADRLRPQEHSSLQAHSDRVSSVAFSPDGHTLATGGYDRTVLLWETDATRLAARVCRTAYPPITVAEWDQFFPGLPYRPPCP</sequence>
<evidence type="ECO:0000313" key="3">
    <source>
        <dbReference type="EMBL" id="KAB8188924.1"/>
    </source>
</evidence>
<dbReference type="InterPro" id="IPR015943">
    <property type="entry name" value="WD40/YVTN_repeat-like_dom_sf"/>
</dbReference>
<gene>
    <name evidence="3" type="ORF">FH608_041285</name>
</gene>
<keyword evidence="4" id="KW-1185">Reference proteome</keyword>
<dbReference type="SUPFAM" id="SSF52540">
    <property type="entry name" value="P-loop containing nucleoside triphosphate hydrolases"/>
    <property type="match status" value="1"/>
</dbReference>
<dbReference type="EMBL" id="VDLX02000022">
    <property type="protein sequence ID" value="KAB8188924.1"/>
    <property type="molecule type" value="Genomic_DNA"/>
</dbReference>
<keyword evidence="1" id="KW-0853">WD repeat</keyword>
<dbReference type="GO" id="GO:0003677">
    <property type="term" value="F:DNA binding"/>
    <property type="evidence" value="ECO:0007669"/>
    <property type="project" value="InterPro"/>
</dbReference>
<accession>A0A5C4VJN5</accession>
<protein>
    <submittedName>
        <fullName evidence="3">Uncharacterized protein</fullName>
    </submittedName>
</protein>
<dbReference type="CDD" id="cd00093">
    <property type="entry name" value="HTH_XRE"/>
    <property type="match status" value="1"/>
</dbReference>
<dbReference type="OrthoDB" id="414967at2"/>
<dbReference type="Pfam" id="PF13560">
    <property type="entry name" value="HTH_31"/>
    <property type="match status" value="1"/>
</dbReference>
<name>A0A5C4VJN5_9ACTN</name>
<dbReference type="InterPro" id="IPR019775">
    <property type="entry name" value="WD40_repeat_CS"/>
</dbReference>
<dbReference type="PRINTS" id="PR00320">
    <property type="entry name" value="GPROTEINBRPT"/>
</dbReference>
<dbReference type="Gene3D" id="3.40.50.300">
    <property type="entry name" value="P-loop containing nucleotide triphosphate hydrolases"/>
    <property type="match status" value="1"/>
</dbReference>
<dbReference type="SMART" id="SM00530">
    <property type="entry name" value="HTH_XRE"/>
    <property type="match status" value="1"/>
</dbReference>
<keyword evidence="2" id="KW-0677">Repeat</keyword>
<evidence type="ECO:0000313" key="4">
    <source>
        <dbReference type="Proteomes" id="UP000312512"/>
    </source>
</evidence>
<dbReference type="InterPro" id="IPR001387">
    <property type="entry name" value="Cro/C1-type_HTH"/>
</dbReference>
<evidence type="ECO:0000256" key="1">
    <source>
        <dbReference type="ARBA" id="ARBA00022574"/>
    </source>
</evidence>
<dbReference type="InterPro" id="IPR011047">
    <property type="entry name" value="Quinoprotein_ADH-like_sf"/>
</dbReference>
<dbReference type="InterPro" id="IPR049052">
    <property type="entry name" value="nSTAND1"/>
</dbReference>
<dbReference type="SUPFAM" id="SSF50978">
    <property type="entry name" value="WD40 repeat-like"/>
    <property type="match status" value="2"/>
</dbReference>
<dbReference type="CDD" id="cd00200">
    <property type="entry name" value="WD40"/>
    <property type="match status" value="2"/>
</dbReference>
<proteinExistence type="predicted"/>
<organism evidence="3 4">
    <name type="scientific">Nonomuraea phyllanthi</name>
    <dbReference type="NCBI Taxonomy" id="2219224"/>
    <lineage>
        <taxon>Bacteria</taxon>
        <taxon>Bacillati</taxon>
        <taxon>Actinomycetota</taxon>
        <taxon>Actinomycetes</taxon>
        <taxon>Streptosporangiales</taxon>
        <taxon>Streptosporangiaceae</taxon>
        <taxon>Nonomuraea</taxon>
    </lineage>
</organism>
<dbReference type="Gene3D" id="2.130.10.10">
    <property type="entry name" value="YVTN repeat-like/Quinoprotein amine dehydrogenase"/>
    <property type="match status" value="6"/>
</dbReference>
<dbReference type="Pfam" id="PF00400">
    <property type="entry name" value="WD40"/>
    <property type="match status" value="14"/>
</dbReference>
<comment type="caution">
    <text evidence="3">The sequence shown here is derived from an EMBL/GenBank/DDBJ whole genome shotgun (WGS) entry which is preliminary data.</text>
</comment>
<dbReference type="InterPro" id="IPR036322">
    <property type="entry name" value="WD40_repeat_dom_sf"/>
</dbReference>
<dbReference type="InterPro" id="IPR020472">
    <property type="entry name" value="WD40_PAC1"/>
</dbReference>
<evidence type="ECO:0000256" key="2">
    <source>
        <dbReference type="ARBA" id="ARBA00022737"/>
    </source>
</evidence>
<dbReference type="InterPro" id="IPR001680">
    <property type="entry name" value="WD40_rpt"/>
</dbReference>
<dbReference type="SMART" id="SM00320">
    <property type="entry name" value="WD40"/>
    <property type="match status" value="14"/>
</dbReference>